<dbReference type="Proteomes" id="UP000268051">
    <property type="component" value="Unassembled WGS sequence"/>
</dbReference>
<evidence type="ECO:0000313" key="2">
    <source>
        <dbReference type="Proteomes" id="UP000268051"/>
    </source>
</evidence>
<comment type="caution">
    <text evidence="1">The sequence shown here is derived from an EMBL/GenBank/DDBJ whole genome shotgun (WGS) entry which is preliminary data.</text>
</comment>
<gene>
    <name evidence="1" type="ORF">EB837_23645</name>
</gene>
<dbReference type="AlphaFoldDB" id="A0A3N2RR72"/>
<name>A0A3N2RR72_9ENTR</name>
<proteinExistence type="predicted"/>
<accession>A0A3N2RR72</accession>
<dbReference type="RefSeq" id="WP_076735011.1">
    <property type="nucleotide sequence ID" value="NZ_RHFN01000038.1"/>
</dbReference>
<evidence type="ECO:0000313" key="1">
    <source>
        <dbReference type="EMBL" id="ROU09853.1"/>
    </source>
</evidence>
<evidence type="ECO:0008006" key="3">
    <source>
        <dbReference type="Google" id="ProtNLM"/>
    </source>
</evidence>
<sequence>MNAKLCTNHQELLQALYDWHESKVHNLKIILEHKDADINFGDFEIKAGSDKHKGVQVGIILALHFLGKLPIEKTEGEDNGK</sequence>
<protein>
    <recommendedName>
        <fullName evidence="3">Phage protein</fullName>
    </recommendedName>
</protein>
<dbReference type="EMBL" id="RHFN01000038">
    <property type="protein sequence ID" value="ROU09853.1"/>
    <property type="molecule type" value="Genomic_DNA"/>
</dbReference>
<reference evidence="1 2" key="1">
    <citation type="submission" date="2018-10" db="EMBL/GenBank/DDBJ databases">
        <title>Horizontal transference of carbapenem resistance between Klebsiella pneumoniae and Kluyvera ascorbata during abdominal infection: a case report.</title>
        <authorList>
            <person name="Raro O.H.F."/>
            <person name="Lima-Morales D."/>
            <person name="Barth A.L."/>
            <person name="Paim T.G.S."/>
            <person name="Mott M.P."/>
            <person name="Riche C.V.W."/>
            <person name="Teixeira U.F."/>
            <person name="Waechter F."/>
            <person name="Dias C.A.G."/>
        </authorList>
    </citation>
    <scope>NUCLEOTIDE SEQUENCE [LARGE SCALE GENOMIC DNA]</scope>
    <source>
        <strain evidence="1 2">OT2</strain>
    </source>
</reference>
<organism evidence="1 2">
    <name type="scientific">Kluyvera ascorbata</name>
    <dbReference type="NCBI Taxonomy" id="51288"/>
    <lineage>
        <taxon>Bacteria</taxon>
        <taxon>Pseudomonadati</taxon>
        <taxon>Pseudomonadota</taxon>
        <taxon>Gammaproteobacteria</taxon>
        <taxon>Enterobacterales</taxon>
        <taxon>Enterobacteriaceae</taxon>
        <taxon>Kluyvera</taxon>
    </lineage>
</organism>